<name>A0A9D1NNC8_9BACT</name>
<gene>
    <name evidence="2" type="ORF">IAC79_05255</name>
</gene>
<evidence type="ECO:0008006" key="4">
    <source>
        <dbReference type="Google" id="ProtNLM"/>
    </source>
</evidence>
<feature type="signal peptide" evidence="1">
    <location>
        <begin position="1"/>
        <end position="18"/>
    </location>
</feature>
<proteinExistence type="predicted"/>
<protein>
    <recommendedName>
        <fullName evidence="4">Intracellular proteinase inhibitor BsuPI domain-containing protein</fullName>
    </recommendedName>
</protein>
<dbReference type="AlphaFoldDB" id="A0A9D1NNC8"/>
<comment type="caution">
    <text evidence="2">The sequence shown here is derived from an EMBL/GenBank/DDBJ whole genome shotgun (WGS) entry which is preliminary data.</text>
</comment>
<organism evidence="2 3">
    <name type="scientific">Candidatus Spyradenecus faecavium</name>
    <dbReference type="NCBI Taxonomy" id="2840947"/>
    <lineage>
        <taxon>Bacteria</taxon>
        <taxon>Pseudomonadati</taxon>
        <taxon>Lentisphaerota</taxon>
        <taxon>Lentisphaeria</taxon>
        <taxon>Lentisphaerales</taxon>
        <taxon>Lentisphaeraceae</taxon>
        <taxon>Lentisphaeraceae incertae sedis</taxon>
        <taxon>Candidatus Spyradenecus</taxon>
    </lineage>
</organism>
<dbReference type="EMBL" id="DVOR01000168">
    <property type="protein sequence ID" value="HIV09502.1"/>
    <property type="molecule type" value="Genomic_DNA"/>
</dbReference>
<feature type="chain" id="PRO_5038581123" description="Intracellular proteinase inhibitor BsuPI domain-containing protein" evidence="1">
    <location>
        <begin position="19"/>
        <end position="654"/>
    </location>
</feature>
<accession>A0A9D1NNC8</accession>
<keyword evidence="1" id="KW-0732">Signal</keyword>
<evidence type="ECO:0000313" key="2">
    <source>
        <dbReference type="EMBL" id="HIV09502.1"/>
    </source>
</evidence>
<evidence type="ECO:0000256" key="1">
    <source>
        <dbReference type="SAM" id="SignalP"/>
    </source>
</evidence>
<reference evidence="2" key="2">
    <citation type="journal article" date="2021" name="PeerJ">
        <title>Extensive microbial diversity within the chicken gut microbiome revealed by metagenomics and culture.</title>
        <authorList>
            <person name="Gilroy R."/>
            <person name="Ravi A."/>
            <person name="Getino M."/>
            <person name="Pursley I."/>
            <person name="Horton D.L."/>
            <person name="Alikhan N.F."/>
            <person name="Baker D."/>
            <person name="Gharbi K."/>
            <person name="Hall N."/>
            <person name="Watson M."/>
            <person name="Adriaenssens E.M."/>
            <person name="Foster-Nyarko E."/>
            <person name="Jarju S."/>
            <person name="Secka A."/>
            <person name="Antonio M."/>
            <person name="Oren A."/>
            <person name="Chaudhuri R.R."/>
            <person name="La Ragione R."/>
            <person name="Hildebrand F."/>
            <person name="Pallen M.J."/>
        </authorList>
    </citation>
    <scope>NUCLEOTIDE SEQUENCE</scope>
    <source>
        <strain evidence="2">35461</strain>
    </source>
</reference>
<sequence>MRVLVAWLFTLLATVAAAADFTVVNAPNPGETPLPIPQEELRAEWRFERDWPPFRLIHGPQWDPVLVAGRPLTLVLREGRPAYALSPGEESTCPVVEARRVSLWRDAEGRLRSLSLPPRPIGYPKGTLICLGQDTGCLPFALYGDTDLLPIEDRAFLPFWLDALLGHPAAKLRGRDPWGLPEPRLYVRAQLRLASKALGLPEDVPLEPLLQALKARRAELDPPPLPEGLFAVSRQGEDRVVLSFTNVTDAPLTVHSLPSVTLCNRRRAFLDSARGEGVFEPELVAPFTLAPGERRDLPFLLAGKASPSATATLIFSEPVMLGGALRALRLPPIEIPGRWVDALLPRDDAPLLTLTQTLPPGARPAAGDCPLALAFEDARPFKHVGALSLTSGADVPIRVEPAQEAFAVAGFPEASVRLLDPSYRLAPGGVCDIDAPETPLAAALKAPLTLSCRLHVLSEDGAYWTLTATRTYPAADPDAVREALRKRHKGCLPPAEPFVPATPATLAFERQEHSRPQTLPTLDPAWIRLTLEGERLTLTLANPSEAPLTVEAGKFFLWETDDVFRLDGRLVRGPSFDATGKPLDLPRLTLGPGESKTFRWHVAGLAPGRRDRLLYAETPILVDGEPACALRVDLPLLDFSDAPLFLEPLFPQSK</sequence>
<evidence type="ECO:0000313" key="3">
    <source>
        <dbReference type="Proteomes" id="UP000886845"/>
    </source>
</evidence>
<reference evidence="2" key="1">
    <citation type="submission" date="2020-10" db="EMBL/GenBank/DDBJ databases">
        <authorList>
            <person name="Gilroy R."/>
        </authorList>
    </citation>
    <scope>NUCLEOTIDE SEQUENCE</scope>
    <source>
        <strain evidence="2">35461</strain>
    </source>
</reference>
<dbReference type="Proteomes" id="UP000886845">
    <property type="component" value="Unassembled WGS sequence"/>
</dbReference>